<dbReference type="EMBL" id="JAFLHG010000008">
    <property type="protein sequence ID" value="MBT8798339.1"/>
    <property type="molecule type" value="Genomic_DNA"/>
</dbReference>
<evidence type="ECO:0000313" key="2">
    <source>
        <dbReference type="EMBL" id="MBT8798339.1"/>
    </source>
</evidence>
<dbReference type="RefSeq" id="WP_215487582.1">
    <property type="nucleotide sequence ID" value="NZ_BAAAPJ010000006.1"/>
</dbReference>
<keyword evidence="3" id="KW-1185">Reference proteome</keyword>
<dbReference type="GO" id="GO:0016740">
    <property type="term" value="F:transferase activity"/>
    <property type="evidence" value="ECO:0007669"/>
    <property type="project" value="UniProtKB-KW"/>
</dbReference>
<feature type="domain" description="Polysaccharide pyruvyl transferase" evidence="1">
    <location>
        <begin position="15"/>
        <end position="306"/>
    </location>
</feature>
<dbReference type="Pfam" id="PF04230">
    <property type="entry name" value="PS_pyruv_trans"/>
    <property type="match status" value="1"/>
</dbReference>
<comment type="caution">
    <text evidence="2">The sequence shown here is derived from an EMBL/GenBank/DDBJ whole genome shotgun (WGS) entry which is preliminary data.</text>
</comment>
<dbReference type="InterPro" id="IPR007345">
    <property type="entry name" value="Polysacch_pyruvyl_Trfase"/>
</dbReference>
<accession>A0ABS5XVZ8</accession>
<sequence length="370" mass="38480">MKIAQVGDYSVSNWGDQLYPGASRHLFRELGVDVSPSYFAPLAGTTASGEPISPYSEIGRSGAAAVLVGGGDLIRFDTLTVALDHMSVPHERRRGRLLKWRAESFARRHLADGPGAWMPTLPWIPGAPTALVSVGIHTPPPTSEVARAFSQVKAAWARTASGAEQLRTAGVDPDSIVLAPDMIFGLAELMQPEAARTRGAALLSERLGVDEPVAIFHAATFHGWPQARVESALVALRGIPTAVLSLGAYSGEDRVLADAARAVGVGALIGLDPDEITAVLAAAGAVFTTSMHAAIVAGSFGTPVFVPGVKKTSEAFAACPSPPPVEGVDEADLAGALRARLGSRTHHDPRPNAHAATAAMLSVLQRLGIA</sequence>
<name>A0ABS5XVZ8_9MICO</name>
<reference evidence="2 3" key="1">
    <citation type="submission" date="2021-03" db="EMBL/GenBank/DDBJ databases">
        <title>Microbacterium pauli sp. nov., isolated from microfiltered milk.</title>
        <authorList>
            <person name="Bellassi P."/>
            <person name="Fontana A."/>
            <person name="Callegari M.L."/>
            <person name="Lorenzo M."/>
            <person name="Cappa F."/>
        </authorList>
    </citation>
    <scope>NUCLEOTIDE SEQUENCE [LARGE SCALE GENOMIC DNA]</scope>
    <source>
        <strain evidence="2 3">DSM 18909</strain>
    </source>
</reference>
<dbReference type="Proteomes" id="UP000740605">
    <property type="component" value="Unassembled WGS sequence"/>
</dbReference>
<keyword evidence="2" id="KW-0808">Transferase</keyword>
<proteinExistence type="predicted"/>
<organism evidence="2 3">
    <name type="scientific">Microbacterium flavum</name>
    <dbReference type="NCBI Taxonomy" id="415216"/>
    <lineage>
        <taxon>Bacteria</taxon>
        <taxon>Bacillati</taxon>
        <taxon>Actinomycetota</taxon>
        <taxon>Actinomycetes</taxon>
        <taxon>Micrococcales</taxon>
        <taxon>Microbacteriaceae</taxon>
        <taxon>Microbacterium</taxon>
    </lineage>
</organism>
<gene>
    <name evidence="2" type="ORF">J0P97_09660</name>
</gene>
<protein>
    <submittedName>
        <fullName evidence="2">Polysaccharide pyruvyl transferase family protein</fullName>
    </submittedName>
</protein>
<evidence type="ECO:0000313" key="3">
    <source>
        <dbReference type="Proteomes" id="UP000740605"/>
    </source>
</evidence>
<evidence type="ECO:0000259" key="1">
    <source>
        <dbReference type="Pfam" id="PF04230"/>
    </source>
</evidence>